<gene>
    <name evidence="2" type="ORF">L916_11438</name>
</gene>
<evidence type="ECO:0000313" key="2">
    <source>
        <dbReference type="EMBL" id="ETL36622.1"/>
    </source>
</evidence>
<proteinExistence type="predicted"/>
<dbReference type="EMBL" id="KI673730">
    <property type="protein sequence ID" value="ETL36622.1"/>
    <property type="molecule type" value="Genomic_DNA"/>
</dbReference>
<protein>
    <submittedName>
        <fullName evidence="2">Uncharacterized protein</fullName>
    </submittedName>
</protein>
<sequence>MVAVAQKYEMRNQSPDLPDQHAFGSGKGDPR</sequence>
<dbReference type="Proteomes" id="UP000053864">
    <property type="component" value="Unassembled WGS sequence"/>
</dbReference>
<feature type="region of interest" description="Disordered" evidence="1">
    <location>
        <begin position="1"/>
        <end position="31"/>
    </location>
</feature>
<organism evidence="2">
    <name type="scientific">Phytophthora nicotianae</name>
    <name type="common">Potato buckeye rot agent</name>
    <name type="synonym">Phytophthora parasitica</name>
    <dbReference type="NCBI Taxonomy" id="4792"/>
    <lineage>
        <taxon>Eukaryota</taxon>
        <taxon>Sar</taxon>
        <taxon>Stramenopiles</taxon>
        <taxon>Oomycota</taxon>
        <taxon>Peronosporomycetes</taxon>
        <taxon>Peronosporales</taxon>
        <taxon>Peronosporaceae</taxon>
        <taxon>Phytophthora</taxon>
    </lineage>
</organism>
<accession>W2ISY2</accession>
<dbReference type="AlphaFoldDB" id="W2ISY2"/>
<reference evidence="2" key="1">
    <citation type="submission" date="2013-11" db="EMBL/GenBank/DDBJ databases">
        <title>The Genome Sequence of Phytophthora parasitica CJ05E6.</title>
        <authorList>
            <consortium name="The Broad Institute Genomics Platform"/>
            <person name="Russ C."/>
            <person name="Tyler B."/>
            <person name="Panabieres F."/>
            <person name="Shan W."/>
            <person name="Tripathy S."/>
            <person name="Grunwald N."/>
            <person name="Machado M."/>
            <person name="Johnson C.S."/>
            <person name="Arredondo F."/>
            <person name="Hong C."/>
            <person name="Coffey M."/>
            <person name="Young S.K."/>
            <person name="Zeng Q."/>
            <person name="Gargeya S."/>
            <person name="Fitzgerald M."/>
            <person name="Abouelleil A."/>
            <person name="Alvarado L."/>
            <person name="Chapman S.B."/>
            <person name="Gainer-Dewar J."/>
            <person name="Goldberg J."/>
            <person name="Griggs A."/>
            <person name="Gujja S."/>
            <person name="Hansen M."/>
            <person name="Howarth C."/>
            <person name="Imamovic A."/>
            <person name="Ireland A."/>
            <person name="Larimer J."/>
            <person name="McCowan C."/>
            <person name="Murphy C."/>
            <person name="Pearson M."/>
            <person name="Poon T.W."/>
            <person name="Priest M."/>
            <person name="Roberts A."/>
            <person name="Saif S."/>
            <person name="Shea T."/>
            <person name="Sykes S."/>
            <person name="Wortman J."/>
            <person name="Nusbaum C."/>
            <person name="Birren B."/>
        </authorList>
    </citation>
    <scope>NUCLEOTIDE SEQUENCE [LARGE SCALE GENOMIC DNA]</scope>
    <source>
        <strain evidence="2">CJ05E6</strain>
    </source>
</reference>
<evidence type="ECO:0000256" key="1">
    <source>
        <dbReference type="SAM" id="MobiDB-lite"/>
    </source>
</evidence>
<name>W2ISY2_PHYNI</name>